<sequence>MSYKPKTNWKYDDIVTEQDMNRIESGIGEAHEQIEQLQQGVGQEFGLLQEEVAAHKENYAKMQFGERPYFSTRSATYYLDQENGNDDNDGLSEATAFKTWEKTHSMIPIFTIKSTQVRVIGEYRGVIDINNINSVISSFSLLGVENSRLLGKLRIRGCNNINVYNLEIEKEDLFHVDIDDSYGIRISNVNIISPTDGRYGNGYIEANRSIVTLEKINFKSIGKGGASCILCRSNSLVLSKDNTGSGIYALYAMSGSVIVKSGSQPTGSNTNEVVTDGGLIR</sequence>
<evidence type="ECO:0000313" key="2">
    <source>
        <dbReference type="Proteomes" id="UP001223586"/>
    </source>
</evidence>
<keyword evidence="2" id="KW-1185">Reference proteome</keyword>
<dbReference type="InterPro" id="IPR012334">
    <property type="entry name" value="Pectin_lyas_fold"/>
</dbReference>
<organism evidence="1 2">
    <name type="scientific">Bacillus chungangensis</name>
    <dbReference type="NCBI Taxonomy" id="587633"/>
    <lineage>
        <taxon>Bacteria</taxon>
        <taxon>Bacillati</taxon>
        <taxon>Bacillota</taxon>
        <taxon>Bacilli</taxon>
        <taxon>Bacillales</taxon>
        <taxon>Bacillaceae</taxon>
        <taxon>Bacillus</taxon>
    </lineage>
</organism>
<protein>
    <submittedName>
        <fullName evidence="1">Uncharacterized protein</fullName>
    </submittedName>
</protein>
<dbReference type="RefSeq" id="WP_307228738.1">
    <property type="nucleotide sequence ID" value="NZ_JAUSTT010000009.1"/>
</dbReference>
<reference evidence="1 2" key="1">
    <citation type="submission" date="2023-07" db="EMBL/GenBank/DDBJ databases">
        <title>Genomic Encyclopedia of Type Strains, Phase IV (KMG-IV): sequencing the most valuable type-strain genomes for metagenomic binning, comparative biology and taxonomic classification.</title>
        <authorList>
            <person name="Goeker M."/>
        </authorList>
    </citation>
    <scope>NUCLEOTIDE SEQUENCE [LARGE SCALE GENOMIC DNA]</scope>
    <source>
        <strain evidence="1 2">DSM 23837</strain>
    </source>
</reference>
<dbReference type="EMBL" id="JAUSTT010000009">
    <property type="protein sequence ID" value="MDQ0175972.1"/>
    <property type="molecule type" value="Genomic_DNA"/>
</dbReference>
<dbReference type="SUPFAM" id="SSF51126">
    <property type="entry name" value="Pectin lyase-like"/>
    <property type="match status" value="1"/>
</dbReference>
<accession>A0ABT9WRP4</accession>
<dbReference type="Proteomes" id="UP001223586">
    <property type="component" value="Unassembled WGS sequence"/>
</dbReference>
<gene>
    <name evidence="1" type="ORF">J2S08_001808</name>
</gene>
<comment type="caution">
    <text evidence="1">The sequence shown here is derived from an EMBL/GenBank/DDBJ whole genome shotgun (WGS) entry which is preliminary data.</text>
</comment>
<dbReference type="Gene3D" id="2.160.20.10">
    <property type="entry name" value="Single-stranded right-handed beta-helix, Pectin lyase-like"/>
    <property type="match status" value="1"/>
</dbReference>
<evidence type="ECO:0000313" key="1">
    <source>
        <dbReference type="EMBL" id="MDQ0175972.1"/>
    </source>
</evidence>
<name>A0ABT9WRP4_9BACI</name>
<dbReference type="InterPro" id="IPR011050">
    <property type="entry name" value="Pectin_lyase_fold/virulence"/>
</dbReference>
<proteinExistence type="predicted"/>